<dbReference type="RefSeq" id="XP_022478143.1">
    <property type="nucleotide sequence ID" value="XM_022615478.1"/>
</dbReference>
<accession>A0A1G4BHX4</accession>
<keyword evidence="2" id="KW-0732">Signal</keyword>
<feature type="domain" description="LysM" evidence="5">
    <location>
        <begin position="63"/>
        <end position="111"/>
    </location>
</feature>
<gene>
    <name evidence="6" type="ORF">CORC01_03829</name>
</gene>
<organism evidence="6 7">
    <name type="scientific">Colletotrichum orchidophilum</name>
    <dbReference type="NCBI Taxonomy" id="1209926"/>
    <lineage>
        <taxon>Eukaryota</taxon>
        <taxon>Fungi</taxon>
        <taxon>Dikarya</taxon>
        <taxon>Ascomycota</taxon>
        <taxon>Pezizomycotina</taxon>
        <taxon>Sordariomycetes</taxon>
        <taxon>Hypocreomycetidae</taxon>
        <taxon>Glomerellales</taxon>
        <taxon>Glomerellaceae</taxon>
        <taxon>Colletotrichum</taxon>
    </lineage>
</organism>
<dbReference type="Proteomes" id="UP000176998">
    <property type="component" value="Unassembled WGS sequence"/>
</dbReference>
<dbReference type="GeneID" id="34556988"/>
<evidence type="ECO:0000256" key="1">
    <source>
        <dbReference type="ARBA" id="ARBA00022669"/>
    </source>
</evidence>
<dbReference type="InterPro" id="IPR052210">
    <property type="entry name" value="LysM1-like"/>
</dbReference>
<keyword evidence="3" id="KW-0843">Virulence</keyword>
<evidence type="ECO:0000259" key="5">
    <source>
        <dbReference type="PROSITE" id="PS51782"/>
    </source>
</evidence>
<dbReference type="EMBL" id="MJBS01000023">
    <property type="protein sequence ID" value="OHF01001.1"/>
    <property type="molecule type" value="Genomic_DNA"/>
</dbReference>
<dbReference type="InterPro" id="IPR018392">
    <property type="entry name" value="LysM"/>
</dbReference>
<dbReference type="STRING" id="1209926.A0A1G4BHX4"/>
<dbReference type="GO" id="GO:0008061">
    <property type="term" value="F:chitin binding"/>
    <property type="evidence" value="ECO:0007669"/>
    <property type="project" value="UniProtKB-KW"/>
</dbReference>
<reference evidence="6 7" key="1">
    <citation type="submission" date="2016-09" db="EMBL/GenBank/DDBJ databases">
        <authorList>
            <person name="Capua I."/>
            <person name="De Benedictis P."/>
            <person name="Joannis T."/>
            <person name="Lombin L.H."/>
            <person name="Cattoli G."/>
        </authorList>
    </citation>
    <scope>NUCLEOTIDE SEQUENCE [LARGE SCALE GENOMIC DNA]</scope>
    <source>
        <strain evidence="6 7">IMI 309357</strain>
    </source>
</reference>
<comment type="similarity">
    <text evidence="4">Belongs to the secreted LysM effector family.</text>
</comment>
<comment type="caution">
    <text evidence="6">The sequence shown here is derived from an EMBL/GenBank/DDBJ whole genome shotgun (WGS) entry which is preliminary data.</text>
</comment>
<dbReference type="PANTHER" id="PTHR34997">
    <property type="entry name" value="AM15"/>
    <property type="match status" value="1"/>
</dbReference>
<dbReference type="Pfam" id="PF01476">
    <property type="entry name" value="LysM"/>
    <property type="match status" value="2"/>
</dbReference>
<evidence type="ECO:0000313" key="6">
    <source>
        <dbReference type="EMBL" id="OHF01001.1"/>
    </source>
</evidence>
<proteinExistence type="inferred from homology"/>
<keyword evidence="7" id="KW-1185">Reference proteome</keyword>
<dbReference type="OrthoDB" id="2281372at2759"/>
<sequence length="118" mass="12497">MTMESCQYAKFYFVQSSESCASVASANGIATPTPTQPNMVGKRDSFYLVVSGDSCAAIVSKSGISLSQFADPGNCATIAQQYGVAVAQFTSWNPAVGSSYTGLWANTHACVAVLYWNR</sequence>
<dbReference type="Gene3D" id="3.10.350.10">
    <property type="entry name" value="LysM domain"/>
    <property type="match status" value="2"/>
</dbReference>
<dbReference type="PROSITE" id="PS51782">
    <property type="entry name" value="LYSM"/>
    <property type="match status" value="1"/>
</dbReference>
<evidence type="ECO:0000313" key="7">
    <source>
        <dbReference type="Proteomes" id="UP000176998"/>
    </source>
</evidence>
<dbReference type="CDD" id="cd00118">
    <property type="entry name" value="LysM"/>
    <property type="match status" value="1"/>
</dbReference>
<protein>
    <recommendedName>
        <fullName evidence="5">LysM domain-containing protein</fullName>
    </recommendedName>
</protein>
<evidence type="ECO:0000256" key="4">
    <source>
        <dbReference type="ARBA" id="ARBA00044955"/>
    </source>
</evidence>
<keyword evidence="1" id="KW-0147">Chitin-binding</keyword>
<evidence type="ECO:0000256" key="2">
    <source>
        <dbReference type="ARBA" id="ARBA00022729"/>
    </source>
</evidence>
<name>A0A1G4BHX4_9PEZI</name>
<dbReference type="InterPro" id="IPR036779">
    <property type="entry name" value="LysM_dom_sf"/>
</dbReference>
<evidence type="ECO:0000256" key="3">
    <source>
        <dbReference type="ARBA" id="ARBA00023026"/>
    </source>
</evidence>
<dbReference type="PANTHER" id="PTHR34997:SF2">
    <property type="entry name" value="LYSM DOMAIN-CONTAINING PROTEIN-RELATED"/>
    <property type="match status" value="1"/>
</dbReference>
<dbReference type="AlphaFoldDB" id="A0A1G4BHX4"/>